<evidence type="ECO:0000313" key="4">
    <source>
        <dbReference type="Proteomes" id="UP001302321"/>
    </source>
</evidence>
<feature type="transmembrane region" description="Helical" evidence="2">
    <location>
        <begin position="42"/>
        <end position="67"/>
    </location>
</feature>
<keyword evidence="2" id="KW-0812">Transmembrane</keyword>
<feature type="compositionally biased region" description="Low complexity" evidence="1">
    <location>
        <begin position="396"/>
        <end position="407"/>
    </location>
</feature>
<proteinExistence type="predicted"/>
<feature type="compositionally biased region" description="Basic and acidic residues" evidence="1">
    <location>
        <begin position="246"/>
        <end position="255"/>
    </location>
</feature>
<feature type="compositionally biased region" description="Polar residues" evidence="1">
    <location>
        <begin position="179"/>
        <end position="191"/>
    </location>
</feature>
<comment type="caution">
    <text evidence="3">The sequence shown here is derived from an EMBL/GenBank/DDBJ whole genome shotgun (WGS) entry which is preliminary data.</text>
</comment>
<feature type="compositionally biased region" description="Polar residues" evidence="1">
    <location>
        <begin position="225"/>
        <end position="234"/>
    </location>
</feature>
<dbReference type="AlphaFoldDB" id="A0AAN7A6D9"/>
<sequence length="491" mass="52619">MAIPRTLPAVLGVISILPTAAILAIHSILARSREDRAPAVRNTAIIAAILEATVLAAITGLTCVHISPWSARWAKFNGLWFGTGLFLCIIAAAVSVANMVCLSKVDEDPESTILGSGATSFLVGSSVVLGLALATQLVFLVFHFVAGRVQGPQIKVSVHNEQNRSRLPPRVKSIAYHETSPSPVSGKTRGSASFEKTPPGSSAGRSTAETISSIRSSLSNVVRPISSKTRLLSQRSRRPASLELPSFHERPRTTEEGFDSWDTSAVDPQNRQTVLESSSPPLGRFLETIPASPTTSRSPSPGTPLDLLEPPSRSRRRSRTLSPAPSRVSLAQRTAFTQHSTQSESHIHPLFRSDSPIPPPPIVTPGTVVVAAPNGGQMLSDRQSIRSIKSLRRMRSGSLPGVPSPLSRQGSCDSFHHKTDGHSPEIREEDEYLTPEGTTPVLESERKMTPPIPDWILSAGSRTSLTTYHSRKIPLPGHSEEASGAPAPNSQ</sequence>
<keyword evidence="2" id="KW-0472">Membrane</keyword>
<feature type="compositionally biased region" description="Polar residues" evidence="1">
    <location>
        <begin position="329"/>
        <end position="344"/>
    </location>
</feature>
<evidence type="ECO:0000256" key="2">
    <source>
        <dbReference type="SAM" id="Phobius"/>
    </source>
</evidence>
<feature type="region of interest" description="Disordered" evidence="1">
    <location>
        <begin position="394"/>
        <end position="491"/>
    </location>
</feature>
<name>A0AAN7A6D9_9PEZI</name>
<keyword evidence="2" id="KW-1133">Transmembrane helix</keyword>
<feature type="compositionally biased region" description="Low complexity" evidence="1">
    <location>
        <begin position="288"/>
        <end position="311"/>
    </location>
</feature>
<feature type="transmembrane region" description="Helical" evidence="2">
    <location>
        <begin position="6"/>
        <end position="30"/>
    </location>
</feature>
<gene>
    <name evidence="3" type="ORF">QBC36DRAFT_332311</name>
</gene>
<evidence type="ECO:0000256" key="1">
    <source>
        <dbReference type="SAM" id="MobiDB-lite"/>
    </source>
</evidence>
<protein>
    <submittedName>
        <fullName evidence="3">Uncharacterized protein</fullName>
    </submittedName>
</protein>
<feature type="region of interest" description="Disordered" evidence="1">
    <location>
        <begin position="160"/>
        <end position="207"/>
    </location>
</feature>
<feature type="compositionally biased region" description="Polar residues" evidence="1">
    <location>
        <begin position="261"/>
        <end position="280"/>
    </location>
</feature>
<dbReference type="EMBL" id="MU866252">
    <property type="protein sequence ID" value="KAK4175014.1"/>
    <property type="molecule type" value="Genomic_DNA"/>
</dbReference>
<accession>A0AAN7A6D9</accession>
<dbReference type="Proteomes" id="UP001302321">
    <property type="component" value="Unassembled WGS sequence"/>
</dbReference>
<feature type="transmembrane region" description="Helical" evidence="2">
    <location>
        <begin position="79"/>
        <end position="100"/>
    </location>
</feature>
<reference evidence="3" key="2">
    <citation type="submission" date="2023-05" db="EMBL/GenBank/DDBJ databases">
        <authorList>
            <consortium name="Lawrence Berkeley National Laboratory"/>
            <person name="Steindorff A."/>
            <person name="Hensen N."/>
            <person name="Bonometti L."/>
            <person name="Westerberg I."/>
            <person name="Brannstrom I.O."/>
            <person name="Guillou S."/>
            <person name="Cros-Aarteil S."/>
            <person name="Calhoun S."/>
            <person name="Haridas S."/>
            <person name="Kuo A."/>
            <person name="Mondo S."/>
            <person name="Pangilinan J."/>
            <person name="Riley R."/>
            <person name="Labutti K."/>
            <person name="Andreopoulos B."/>
            <person name="Lipzen A."/>
            <person name="Chen C."/>
            <person name="Yanf M."/>
            <person name="Daum C."/>
            <person name="Ng V."/>
            <person name="Clum A."/>
            <person name="Ohm R."/>
            <person name="Martin F."/>
            <person name="Silar P."/>
            <person name="Natvig D."/>
            <person name="Lalanne C."/>
            <person name="Gautier V."/>
            <person name="Ament-Velasquez S.L."/>
            <person name="Kruys A."/>
            <person name="Hutchinson M.I."/>
            <person name="Powell A.J."/>
            <person name="Barry K."/>
            <person name="Miller A.N."/>
            <person name="Grigoriev I.V."/>
            <person name="Debuchy R."/>
            <person name="Gladieux P."/>
            <person name="Thoren M.H."/>
            <person name="Johannesson H."/>
        </authorList>
    </citation>
    <scope>NUCLEOTIDE SEQUENCE</scope>
    <source>
        <strain evidence="3">CBS 892.96</strain>
    </source>
</reference>
<evidence type="ECO:0000313" key="3">
    <source>
        <dbReference type="EMBL" id="KAK4175014.1"/>
    </source>
</evidence>
<reference evidence="3" key="1">
    <citation type="journal article" date="2023" name="Mol. Phylogenet. Evol.">
        <title>Genome-scale phylogeny and comparative genomics of the fungal order Sordariales.</title>
        <authorList>
            <person name="Hensen N."/>
            <person name="Bonometti L."/>
            <person name="Westerberg I."/>
            <person name="Brannstrom I.O."/>
            <person name="Guillou S."/>
            <person name="Cros-Aarteil S."/>
            <person name="Calhoun S."/>
            <person name="Haridas S."/>
            <person name="Kuo A."/>
            <person name="Mondo S."/>
            <person name="Pangilinan J."/>
            <person name="Riley R."/>
            <person name="LaButti K."/>
            <person name="Andreopoulos B."/>
            <person name="Lipzen A."/>
            <person name="Chen C."/>
            <person name="Yan M."/>
            <person name="Daum C."/>
            <person name="Ng V."/>
            <person name="Clum A."/>
            <person name="Steindorff A."/>
            <person name="Ohm R.A."/>
            <person name="Martin F."/>
            <person name="Silar P."/>
            <person name="Natvig D.O."/>
            <person name="Lalanne C."/>
            <person name="Gautier V."/>
            <person name="Ament-Velasquez S.L."/>
            <person name="Kruys A."/>
            <person name="Hutchinson M.I."/>
            <person name="Powell A.J."/>
            <person name="Barry K."/>
            <person name="Miller A.N."/>
            <person name="Grigoriev I.V."/>
            <person name="Debuchy R."/>
            <person name="Gladieux P."/>
            <person name="Hiltunen Thoren M."/>
            <person name="Johannesson H."/>
        </authorList>
    </citation>
    <scope>NUCLEOTIDE SEQUENCE</scope>
    <source>
        <strain evidence="3">CBS 892.96</strain>
    </source>
</reference>
<keyword evidence="4" id="KW-1185">Reference proteome</keyword>
<feature type="transmembrane region" description="Helical" evidence="2">
    <location>
        <begin position="121"/>
        <end position="145"/>
    </location>
</feature>
<feature type="region of interest" description="Disordered" evidence="1">
    <location>
        <begin position="225"/>
        <end position="346"/>
    </location>
</feature>
<organism evidence="3 4">
    <name type="scientific">Triangularia setosa</name>
    <dbReference type="NCBI Taxonomy" id="2587417"/>
    <lineage>
        <taxon>Eukaryota</taxon>
        <taxon>Fungi</taxon>
        <taxon>Dikarya</taxon>
        <taxon>Ascomycota</taxon>
        <taxon>Pezizomycotina</taxon>
        <taxon>Sordariomycetes</taxon>
        <taxon>Sordariomycetidae</taxon>
        <taxon>Sordariales</taxon>
        <taxon>Podosporaceae</taxon>
        <taxon>Triangularia</taxon>
    </lineage>
</organism>
<feature type="compositionally biased region" description="Basic and acidic residues" evidence="1">
    <location>
        <begin position="414"/>
        <end position="426"/>
    </location>
</feature>